<keyword evidence="1" id="KW-1133">Transmembrane helix</keyword>
<feature type="transmembrane region" description="Helical" evidence="1">
    <location>
        <begin position="98"/>
        <end position="119"/>
    </location>
</feature>
<feature type="transmembrane region" description="Helical" evidence="1">
    <location>
        <begin position="16"/>
        <end position="37"/>
    </location>
</feature>
<keyword evidence="1" id="KW-0472">Membrane</keyword>
<gene>
    <name evidence="2" type="ORF">GCM10009750_36220</name>
</gene>
<feature type="transmembrane region" description="Helical" evidence="1">
    <location>
        <begin position="131"/>
        <end position="149"/>
    </location>
</feature>
<name>A0ABP4Z8X9_9MICO</name>
<dbReference type="RefSeq" id="WP_157429005.1">
    <property type="nucleotide sequence ID" value="NZ_BAAANK010000013.1"/>
</dbReference>
<protein>
    <recommendedName>
        <fullName evidence="4">DUF2975 domain-containing protein</fullName>
    </recommendedName>
</protein>
<reference evidence="3" key="1">
    <citation type="journal article" date="2019" name="Int. J. Syst. Evol. Microbiol.">
        <title>The Global Catalogue of Microorganisms (GCM) 10K type strain sequencing project: providing services to taxonomists for standard genome sequencing and annotation.</title>
        <authorList>
            <consortium name="The Broad Institute Genomics Platform"/>
            <consortium name="The Broad Institute Genome Sequencing Center for Infectious Disease"/>
            <person name="Wu L."/>
            <person name="Ma J."/>
        </authorList>
    </citation>
    <scope>NUCLEOTIDE SEQUENCE [LARGE SCALE GENOMIC DNA]</scope>
    <source>
        <strain evidence="3">JCM 14323</strain>
    </source>
</reference>
<comment type="caution">
    <text evidence="2">The sequence shown here is derived from an EMBL/GenBank/DDBJ whole genome shotgun (WGS) entry which is preliminary data.</text>
</comment>
<proteinExistence type="predicted"/>
<evidence type="ECO:0000313" key="2">
    <source>
        <dbReference type="EMBL" id="GAA1846573.1"/>
    </source>
</evidence>
<dbReference type="Proteomes" id="UP001501746">
    <property type="component" value="Unassembled WGS sequence"/>
</dbReference>
<evidence type="ECO:0000256" key="1">
    <source>
        <dbReference type="SAM" id="Phobius"/>
    </source>
</evidence>
<organism evidence="2 3">
    <name type="scientific">Agromyces salentinus</name>
    <dbReference type="NCBI Taxonomy" id="269421"/>
    <lineage>
        <taxon>Bacteria</taxon>
        <taxon>Bacillati</taxon>
        <taxon>Actinomycetota</taxon>
        <taxon>Actinomycetes</taxon>
        <taxon>Micrococcales</taxon>
        <taxon>Microbacteriaceae</taxon>
        <taxon>Agromyces</taxon>
    </lineage>
</organism>
<feature type="transmembrane region" description="Helical" evidence="1">
    <location>
        <begin position="169"/>
        <end position="191"/>
    </location>
</feature>
<sequence>MSTTTGGTRLGRSDRVGLYMTIALGLIGICAAAWTMVARLVEVLPGTDVPVRVPFIGETADLPIGPGGAPVPVAVDEATVIVPQPAAATQFAIVAEPIVYGVAIIVGITLLGLLCWNLARGRAFTRSTVRIIGWGGGTLAIGWVVGSLFTTMSVNGALSAISDYQYEGITFGTNFGAMFGILAIGAIGAAFQIGERLQRDTEGLV</sequence>
<evidence type="ECO:0008006" key="4">
    <source>
        <dbReference type="Google" id="ProtNLM"/>
    </source>
</evidence>
<evidence type="ECO:0000313" key="3">
    <source>
        <dbReference type="Proteomes" id="UP001501746"/>
    </source>
</evidence>
<keyword evidence="1" id="KW-0812">Transmembrane</keyword>
<keyword evidence="3" id="KW-1185">Reference proteome</keyword>
<dbReference type="EMBL" id="BAAANK010000013">
    <property type="protein sequence ID" value="GAA1846573.1"/>
    <property type="molecule type" value="Genomic_DNA"/>
</dbReference>
<accession>A0ABP4Z8X9</accession>